<dbReference type="Proteomes" id="UP000789366">
    <property type="component" value="Unassembled WGS sequence"/>
</dbReference>
<comment type="caution">
    <text evidence="1">The sequence shown here is derived from an EMBL/GenBank/DDBJ whole genome shotgun (WGS) entry which is preliminary data.</text>
</comment>
<accession>A0ACA9PL92</accession>
<name>A0ACA9PL92_9GLOM</name>
<protein>
    <submittedName>
        <fullName evidence="1">8195_t:CDS:1</fullName>
    </submittedName>
</protein>
<evidence type="ECO:0000313" key="1">
    <source>
        <dbReference type="EMBL" id="CAG8712143.1"/>
    </source>
</evidence>
<proteinExistence type="predicted"/>
<organism evidence="1 2">
    <name type="scientific">Cetraspora pellucida</name>
    <dbReference type="NCBI Taxonomy" id="1433469"/>
    <lineage>
        <taxon>Eukaryota</taxon>
        <taxon>Fungi</taxon>
        <taxon>Fungi incertae sedis</taxon>
        <taxon>Mucoromycota</taxon>
        <taxon>Glomeromycotina</taxon>
        <taxon>Glomeromycetes</taxon>
        <taxon>Diversisporales</taxon>
        <taxon>Gigasporaceae</taxon>
        <taxon>Cetraspora</taxon>
    </lineage>
</organism>
<reference evidence="1" key="1">
    <citation type="submission" date="2021-06" db="EMBL/GenBank/DDBJ databases">
        <authorList>
            <person name="Kallberg Y."/>
            <person name="Tangrot J."/>
            <person name="Rosling A."/>
        </authorList>
    </citation>
    <scope>NUCLEOTIDE SEQUENCE</scope>
    <source>
        <strain evidence="1">28 12/20/2015</strain>
    </source>
</reference>
<sequence length="146" mass="17071">MTSRDFVCVVKQKMQSLLRIFYKQLILTENNNTQQFIRQLAEREGVSEEKIKEIIMDSFCKSYCKGENIGAELHFEFDSRLLVYRRYKIVSELNDPEKEIAADNKSLKSGQVKDGYFLLPLDVKNLSLSINQEIKDRLRKDVGEIN</sequence>
<evidence type="ECO:0000313" key="2">
    <source>
        <dbReference type="Proteomes" id="UP000789366"/>
    </source>
</evidence>
<gene>
    <name evidence="1" type="ORF">SPELUC_LOCUS11885</name>
</gene>
<keyword evidence="2" id="KW-1185">Reference proteome</keyword>
<dbReference type="EMBL" id="CAJVPW010026370">
    <property type="protein sequence ID" value="CAG8712143.1"/>
    <property type="molecule type" value="Genomic_DNA"/>
</dbReference>